<dbReference type="InterPro" id="IPR029063">
    <property type="entry name" value="SAM-dependent_MTases_sf"/>
</dbReference>
<dbReference type="Gene3D" id="3.40.50.150">
    <property type="entry name" value="Vaccinia Virus protein VP39"/>
    <property type="match status" value="1"/>
</dbReference>
<dbReference type="EMBL" id="PCTL01000007">
    <property type="protein sequence ID" value="PIP73782.1"/>
    <property type="molecule type" value="Genomic_DNA"/>
</dbReference>
<dbReference type="SUPFAM" id="SSF53335">
    <property type="entry name" value="S-adenosyl-L-methionine-dependent methyltransferases"/>
    <property type="match status" value="1"/>
</dbReference>
<sequence length="212" mass="24649">MSIFTHIREIWHRKDLYRTLMNLQCRRFTLSGEVLDLGSGEAIASYHRFFGKESARIASLDGRHQHINFEKDALPYTEGSMDTVLAFNIFEHVYRYTFLLGEIRRILKEGGQVVGAVPFLVGYHADPRDYFRYTNEALECIFEEAGFTDIRVTHIGYGPFSAGYAQVEFMMPRVLKMLLLPCALLFDRLIFFLKPNLDRKKFALGFFFSMSK</sequence>
<organism evidence="1 2">
    <name type="scientific">Candidatus Lloydbacteria bacterium CG22_combo_CG10-13_8_21_14_all_47_15</name>
    <dbReference type="NCBI Taxonomy" id="1974635"/>
    <lineage>
        <taxon>Bacteria</taxon>
        <taxon>Candidatus Lloydiibacteriota</taxon>
    </lineage>
</organism>
<dbReference type="Pfam" id="PF13489">
    <property type="entry name" value="Methyltransf_23"/>
    <property type="match status" value="1"/>
</dbReference>
<evidence type="ECO:0000313" key="1">
    <source>
        <dbReference type="EMBL" id="PIP73782.1"/>
    </source>
</evidence>
<evidence type="ECO:0000313" key="2">
    <source>
        <dbReference type="Proteomes" id="UP000230638"/>
    </source>
</evidence>
<comment type="caution">
    <text evidence="1">The sequence shown here is derived from an EMBL/GenBank/DDBJ whole genome shotgun (WGS) entry which is preliminary data.</text>
</comment>
<proteinExistence type="predicted"/>
<protein>
    <submittedName>
        <fullName evidence="1">Uncharacterized protein</fullName>
    </submittedName>
</protein>
<reference evidence="1 2" key="1">
    <citation type="submission" date="2017-09" db="EMBL/GenBank/DDBJ databases">
        <title>Depth-based differentiation of microbial function through sediment-hosted aquifers and enrichment of novel symbionts in the deep terrestrial subsurface.</title>
        <authorList>
            <person name="Probst A.J."/>
            <person name="Ladd B."/>
            <person name="Jarett J.K."/>
            <person name="Geller-Mcgrath D.E."/>
            <person name="Sieber C.M."/>
            <person name="Emerson J.B."/>
            <person name="Anantharaman K."/>
            <person name="Thomas B.C."/>
            <person name="Malmstrom R."/>
            <person name="Stieglmeier M."/>
            <person name="Klingl A."/>
            <person name="Woyke T."/>
            <person name="Ryan C.M."/>
            <person name="Banfield J.F."/>
        </authorList>
    </citation>
    <scope>NUCLEOTIDE SEQUENCE [LARGE SCALE GENOMIC DNA]</scope>
    <source>
        <strain evidence="1">CG22_combo_CG10-13_8_21_14_all_47_15</strain>
    </source>
</reference>
<name>A0A2H0CV40_9BACT</name>
<gene>
    <name evidence="1" type="ORF">COW88_00935</name>
</gene>
<accession>A0A2H0CV40</accession>
<dbReference type="Proteomes" id="UP000230638">
    <property type="component" value="Unassembled WGS sequence"/>
</dbReference>
<dbReference type="AlphaFoldDB" id="A0A2H0CV40"/>